<sequence>MILDSVVEELQKNPDRRFIYVEMAFFSRWWEEQSSTIQYIVRDLVQSVSASEHWADNQTVTVRLHYSCVLPAMGVVKARTRRLEFISGGWSMSDEATTHYTALIDEMTVGVRWLNDTFGACGRPKIGWQIDPFGHSREQAAIFRKASTPNTERVSSLGSASPNLRLSRVVPSQTSGNFSRRTASTAWGSGAGVEVSSLQLDVLSEWTAAVTTVSGPANRRGGKKKRKKPAPSRNTKDLSSARELSQRTRRGSNQMGWKPLPASTEPRHSALRSYRSGRPPATEKPALKASSHLPSTHAYRNHRRPVQLNTFALPLPVHPLPRYRMLFDCSPRRPQSTTTHARVSAETKSDLDVSEVNRKPTPVRRTEFVVRRTGNGEPTPHATVMLEARTPDVFWRPRTVFYPRTSHGTGICQQICDWMTPVSSCNQICHCEAPEKSVPALLLECRHCSASIGLLSRKENFPKVGLHDTQRLAKRRGFERDGHDCPKGETDYASRPRSDEVSTFQCRWNLISWI</sequence>
<name>A0A1V9XH01_9ACAR</name>
<feature type="domain" description="Glycoside hydrolase family 38 N-terminal" evidence="2">
    <location>
        <begin position="2"/>
        <end position="47"/>
    </location>
</feature>
<dbReference type="AlphaFoldDB" id="A0A1V9XH01"/>
<dbReference type="InterPro" id="IPR027291">
    <property type="entry name" value="Glyco_hydro_38_N_sf"/>
</dbReference>
<proteinExistence type="predicted"/>
<evidence type="ECO:0000313" key="4">
    <source>
        <dbReference type="Proteomes" id="UP000192247"/>
    </source>
</evidence>
<dbReference type="SUPFAM" id="SSF88713">
    <property type="entry name" value="Glycoside hydrolase/deacetylase"/>
    <property type="match status" value="2"/>
</dbReference>
<dbReference type="EMBL" id="MNPL01011306">
    <property type="protein sequence ID" value="OQR72658.1"/>
    <property type="molecule type" value="Genomic_DNA"/>
</dbReference>
<feature type="region of interest" description="Disordered" evidence="1">
    <location>
        <begin position="331"/>
        <end position="357"/>
    </location>
</feature>
<evidence type="ECO:0000313" key="3">
    <source>
        <dbReference type="EMBL" id="OQR72658.1"/>
    </source>
</evidence>
<feature type="compositionally biased region" description="Basic and acidic residues" evidence="1">
    <location>
        <begin position="234"/>
        <end position="246"/>
    </location>
</feature>
<dbReference type="OrthoDB" id="6513338at2759"/>
<organism evidence="3 4">
    <name type="scientific">Tropilaelaps mercedesae</name>
    <dbReference type="NCBI Taxonomy" id="418985"/>
    <lineage>
        <taxon>Eukaryota</taxon>
        <taxon>Metazoa</taxon>
        <taxon>Ecdysozoa</taxon>
        <taxon>Arthropoda</taxon>
        <taxon>Chelicerata</taxon>
        <taxon>Arachnida</taxon>
        <taxon>Acari</taxon>
        <taxon>Parasitiformes</taxon>
        <taxon>Mesostigmata</taxon>
        <taxon>Gamasina</taxon>
        <taxon>Dermanyssoidea</taxon>
        <taxon>Laelapidae</taxon>
        <taxon>Tropilaelaps</taxon>
    </lineage>
</organism>
<dbReference type="InParanoid" id="A0A1V9XH01"/>
<feature type="region of interest" description="Disordered" evidence="1">
    <location>
        <begin position="213"/>
        <end position="293"/>
    </location>
</feature>
<reference evidence="3 4" key="1">
    <citation type="journal article" date="2017" name="Gigascience">
        <title>Draft genome of the honey bee ectoparasitic mite, Tropilaelaps mercedesae, is shaped by the parasitic life history.</title>
        <authorList>
            <person name="Dong X."/>
            <person name="Armstrong S.D."/>
            <person name="Xia D."/>
            <person name="Makepeace B.L."/>
            <person name="Darby A.C."/>
            <person name="Kadowaki T."/>
        </authorList>
    </citation>
    <scope>NUCLEOTIDE SEQUENCE [LARGE SCALE GENOMIC DNA]</scope>
    <source>
        <strain evidence="3">Wuxi-XJTLU</strain>
    </source>
</reference>
<dbReference type="InterPro" id="IPR000602">
    <property type="entry name" value="Glyco_hydro_38_N"/>
</dbReference>
<dbReference type="GO" id="GO:0006013">
    <property type="term" value="P:mannose metabolic process"/>
    <property type="evidence" value="ECO:0007669"/>
    <property type="project" value="InterPro"/>
</dbReference>
<feature type="domain" description="Glycoside hydrolase family 38 N-terminal" evidence="2">
    <location>
        <begin position="80"/>
        <end position="146"/>
    </location>
</feature>
<dbReference type="Pfam" id="PF01074">
    <property type="entry name" value="Glyco_hydro_38N"/>
    <property type="match status" value="2"/>
</dbReference>
<dbReference type="Proteomes" id="UP000192247">
    <property type="component" value="Unassembled WGS sequence"/>
</dbReference>
<evidence type="ECO:0000259" key="2">
    <source>
        <dbReference type="Pfam" id="PF01074"/>
    </source>
</evidence>
<gene>
    <name evidence="3" type="ORF">BIW11_01261</name>
</gene>
<keyword evidence="4" id="KW-1185">Reference proteome</keyword>
<dbReference type="PANTHER" id="PTHR11607:SF3">
    <property type="entry name" value="LYSOSOMAL ALPHA-MANNOSIDASE"/>
    <property type="match status" value="1"/>
</dbReference>
<dbReference type="STRING" id="418985.A0A1V9XH01"/>
<dbReference type="Gene3D" id="3.20.110.10">
    <property type="entry name" value="Glycoside hydrolase 38, N terminal domain"/>
    <property type="match status" value="2"/>
</dbReference>
<evidence type="ECO:0000256" key="1">
    <source>
        <dbReference type="SAM" id="MobiDB-lite"/>
    </source>
</evidence>
<dbReference type="InterPro" id="IPR011330">
    <property type="entry name" value="Glyco_hydro/deAcase_b/a-brl"/>
</dbReference>
<dbReference type="InterPro" id="IPR050843">
    <property type="entry name" value="Glycosyl_Hydrlase_38"/>
</dbReference>
<feature type="compositionally biased region" description="Basic and acidic residues" evidence="1">
    <location>
        <begin position="343"/>
        <end position="357"/>
    </location>
</feature>
<protein>
    <submittedName>
        <fullName evidence="3">Lysosomal alpha-mannosidase-like</fullName>
    </submittedName>
</protein>
<accession>A0A1V9XH01</accession>
<comment type="caution">
    <text evidence="3">The sequence shown here is derived from an EMBL/GenBank/DDBJ whole genome shotgun (WGS) entry which is preliminary data.</text>
</comment>
<dbReference type="GO" id="GO:0004559">
    <property type="term" value="F:alpha-mannosidase activity"/>
    <property type="evidence" value="ECO:0007669"/>
    <property type="project" value="InterPro"/>
</dbReference>
<feature type="compositionally biased region" description="Basic residues" evidence="1">
    <location>
        <begin position="220"/>
        <end position="230"/>
    </location>
</feature>
<dbReference type="PANTHER" id="PTHR11607">
    <property type="entry name" value="ALPHA-MANNOSIDASE"/>
    <property type="match status" value="1"/>
</dbReference>
<dbReference type="GO" id="GO:0005764">
    <property type="term" value="C:lysosome"/>
    <property type="evidence" value="ECO:0007669"/>
    <property type="project" value="TreeGrafter"/>
</dbReference>